<dbReference type="EMBL" id="JPKZ01001426">
    <property type="protein sequence ID" value="KHN82040.1"/>
    <property type="molecule type" value="Genomic_DNA"/>
</dbReference>
<sequence>MITEHGIVQFIELYHRLKSRDCDQLRWGDEIEYTVVQFDDDAKKVRVCMRAEELLSHLNAQEEVNALIGTENRFLWRPEFASYMVEGTPGVPYGGLLACFNVVESSMIRRRAEVTQLLKDNESVMSISFPALGTPDFTFPPATPHPEDESGAGRSIFFPDEGIYAGHPRFKNLVRNIRGRRGEKVAINVPIFHDTNTPKPYVEDFSAMNDGGEAARASKKDHIYMDHMGFGMGCCCLQVTFQAVNVDEARWLYDQLTPITPVLLALSAATPIFRSRLSDRDSRWDIISASVDDRTREERGLVPLKNNKFVLNKSRYDSTDCYIYPCSAGYNDIPLQYDEKIYDQLLKGGIDEHLAKHIAHMFIRDPLQVYKERIEQDDTKTTEHFETIQSSNWMNMRFKPPPPDAAEIGWRVEFRPTEVQLTDFENAAYCCFVVLLTRVIISFHLTFLMPISLVTENMKRAQRRNAVLEQKLFFRKGLATCSTPPDGKKVAACKTPSAEIVEMTVNEIINGKGDEFPGLVTLIRQFLDSADVDVDTRCTISQYLNFIQKRASGEIMTLARWMREFVHDHADYKHDSFVSDLIVYDMLKMMDSLSKGETYCPKLLGNYRSRTDSRIPKAVRRAEEILIMSKAHRTKSS</sequence>
<dbReference type="InterPro" id="IPR004308">
    <property type="entry name" value="GCS"/>
</dbReference>
<evidence type="ECO:0000313" key="12">
    <source>
        <dbReference type="Proteomes" id="UP000031036"/>
    </source>
</evidence>
<evidence type="ECO:0000313" key="11">
    <source>
        <dbReference type="EMBL" id="KHN82040.1"/>
    </source>
</evidence>
<dbReference type="GO" id="GO:0005524">
    <property type="term" value="F:ATP binding"/>
    <property type="evidence" value="ECO:0007669"/>
    <property type="project" value="UniProtKB-UniRule"/>
</dbReference>
<dbReference type="SUPFAM" id="SSF55931">
    <property type="entry name" value="Glutamine synthetase/guanido kinase"/>
    <property type="match status" value="1"/>
</dbReference>
<dbReference type="PANTHER" id="PTHR11164">
    <property type="entry name" value="GLUTAMATE CYSTEINE LIGASE"/>
    <property type="match status" value="1"/>
</dbReference>
<reference evidence="11 12" key="1">
    <citation type="submission" date="2014-11" db="EMBL/GenBank/DDBJ databases">
        <title>Genetic blueprint of the zoonotic pathogen Toxocara canis.</title>
        <authorList>
            <person name="Zhu X.-Q."/>
            <person name="Korhonen P.K."/>
            <person name="Cai H."/>
            <person name="Young N.D."/>
            <person name="Nejsum P."/>
            <person name="von Samson-Himmelstjerna G."/>
            <person name="Boag P.R."/>
            <person name="Tan P."/>
            <person name="Li Q."/>
            <person name="Min J."/>
            <person name="Yang Y."/>
            <person name="Wang X."/>
            <person name="Fang X."/>
            <person name="Hall R.S."/>
            <person name="Hofmann A."/>
            <person name="Sternberg P.W."/>
            <person name="Jex A.R."/>
            <person name="Gasser R.B."/>
        </authorList>
    </citation>
    <scope>NUCLEOTIDE SEQUENCE [LARGE SCALE GENOMIC DNA]</scope>
    <source>
        <strain evidence="11">PN_DK_2014</strain>
    </source>
</reference>
<dbReference type="GO" id="GO:0017109">
    <property type="term" value="C:glutamate-cysteine ligase complex"/>
    <property type="evidence" value="ECO:0007669"/>
    <property type="project" value="TreeGrafter"/>
</dbReference>
<dbReference type="InterPro" id="IPR014746">
    <property type="entry name" value="Gln_synth/guanido_kin_cat_dom"/>
</dbReference>
<dbReference type="UniPathway" id="UPA00142">
    <property type="reaction ID" value="UER00209"/>
</dbReference>
<dbReference type="OrthoDB" id="7939818at2759"/>
<keyword evidence="12" id="KW-1185">Reference proteome</keyword>
<evidence type="ECO:0000256" key="8">
    <source>
        <dbReference type="ARBA" id="ARBA00030585"/>
    </source>
</evidence>
<dbReference type="Gene3D" id="3.30.590.50">
    <property type="match status" value="2"/>
</dbReference>
<keyword evidence="4 10" id="KW-0436">Ligase</keyword>
<dbReference type="OMA" id="IAHMFIR"/>
<evidence type="ECO:0000256" key="3">
    <source>
        <dbReference type="ARBA" id="ARBA00012220"/>
    </source>
</evidence>
<dbReference type="FunFam" id="3.30.590.50:FF:000002">
    <property type="entry name" value="Glutamate--cysteine ligase catalytic subunit"/>
    <property type="match status" value="1"/>
</dbReference>
<keyword evidence="6 10" id="KW-0547">Nucleotide-binding</keyword>
<comment type="caution">
    <text evidence="11">The sequence shown here is derived from an EMBL/GenBank/DDBJ whole genome shotgun (WGS) entry which is preliminary data.</text>
</comment>
<comment type="pathway">
    <text evidence="1 10">Sulfur metabolism; glutathione biosynthesis; glutathione from L-cysteine and L-glutamate: step 1/2.</text>
</comment>
<dbReference type="Pfam" id="PF03074">
    <property type="entry name" value="GCS"/>
    <property type="match status" value="1"/>
</dbReference>
<comment type="similarity">
    <text evidence="2 10">Belongs to the glutamate--cysteine ligase type 3 family.</text>
</comment>
<keyword evidence="5 10" id="KW-0317">Glutathione biosynthesis</keyword>
<dbReference type="AlphaFoldDB" id="A0A0B2VLX8"/>
<dbReference type="FunFam" id="3.30.590.50:FF:000007">
    <property type="entry name" value="Glutamate--cysteine ligase"/>
    <property type="match status" value="1"/>
</dbReference>
<dbReference type="EC" id="6.3.2.2" evidence="3 10"/>
<dbReference type="PANTHER" id="PTHR11164:SF0">
    <property type="entry name" value="GLUTAMATE--CYSTEINE LIGASE CATALYTIC SUBUNIT"/>
    <property type="match status" value="1"/>
</dbReference>
<name>A0A0B2VLX8_TOXCA</name>
<dbReference type="STRING" id="6265.A0A0B2VLX8"/>
<evidence type="ECO:0000256" key="5">
    <source>
        <dbReference type="ARBA" id="ARBA00022684"/>
    </source>
</evidence>
<evidence type="ECO:0000256" key="2">
    <source>
        <dbReference type="ARBA" id="ARBA00008100"/>
    </source>
</evidence>
<dbReference type="Gene3D" id="1.10.8.960">
    <property type="match status" value="1"/>
</dbReference>
<evidence type="ECO:0000256" key="9">
    <source>
        <dbReference type="ARBA" id="ARBA00032122"/>
    </source>
</evidence>
<dbReference type="GO" id="GO:0004357">
    <property type="term" value="F:glutamate-cysteine ligase activity"/>
    <property type="evidence" value="ECO:0007669"/>
    <property type="project" value="UniProtKB-UniRule"/>
</dbReference>
<protein>
    <recommendedName>
        <fullName evidence="3 10">Glutamate--cysteine ligase</fullName>
        <ecNumber evidence="3 10">6.3.2.2</ecNumber>
    </recommendedName>
    <alternativeName>
        <fullName evidence="9 10">Gamma-ECS</fullName>
    </alternativeName>
    <alternativeName>
        <fullName evidence="8 10">Gamma-glutamylcysteine synthetase</fullName>
    </alternativeName>
</protein>
<proteinExistence type="inferred from homology"/>
<accession>A0A0B2VLX8</accession>
<evidence type="ECO:0000256" key="10">
    <source>
        <dbReference type="RuleBase" id="RU367135"/>
    </source>
</evidence>
<evidence type="ECO:0000256" key="4">
    <source>
        <dbReference type="ARBA" id="ARBA00022598"/>
    </source>
</evidence>
<keyword evidence="7 10" id="KW-0067">ATP-binding</keyword>
<evidence type="ECO:0000256" key="1">
    <source>
        <dbReference type="ARBA" id="ARBA00005006"/>
    </source>
</evidence>
<gene>
    <name evidence="11" type="primary">gcs-1</name>
    <name evidence="11" type="ORF">Tcan_12550</name>
</gene>
<dbReference type="GO" id="GO:0006750">
    <property type="term" value="P:glutathione biosynthetic process"/>
    <property type="evidence" value="ECO:0007669"/>
    <property type="project" value="UniProtKB-UniRule"/>
</dbReference>
<dbReference type="Proteomes" id="UP000031036">
    <property type="component" value="Unassembled WGS sequence"/>
</dbReference>
<evidence type="ECO:0000256" key="7">
    <source>
        <dbReference type="ARBA" id="ARBA00022840"/>
    </source>
</evidence>
<comment type="catalytic activity">
    <reaction evidence="10">
        <text>L-cysteine + L-glutamate + ATP = gamma-L-glutamyl-L-cysteine + ADP + phosphate + H(+)</text>
        <dbReference type="Rhea" id="RHEA:13285"/>
        <dbReference type="ChEBI" id="CHEBI:15378"/>
        <dbReference type="ChEBI" id="CHEBI:29985"/>
        <dbReference type="ChEBI" id="CHEBI:30616"/>
        <dbReference type="ChEBI" id="CHEBI:35235"/>
        <dbReference type="ChEBI" id="CHEBI:43474"/>
        <dbReference type="ChEBI" id="CHEBI:58173"/>
        <dbReference type="ChEBI" id="CHEBI:456216"/>
        <dbReference type="EC" id="6.3.2.2"/>
    </reaction>
</comment>
<evidence type="ECO:0000256" key="6">
    <source>
        <dbReference type="ARBA" id="ARBA00022741"/>
    </source>
</evidence>
<organism evidence="11 12">
    <name type="scientific">Toxocara canis</name>
    <name type="common">Canine roundworm</name>
    <dbReference type="NCBI Taxonomy" id="6265"/>
    <lineage>
        <taxon>Eukaryota</taxon>
        <taxon>Metazoa</taxon>
        <taxon>Ecdysozoa</taxon>
        <taxon>Nematoda</taxon>
        <taxon>Chromadorea</taxon>
        <taxon>Rhabditida</taxon>
        <taxon>Spirurina</taxon>
        <taxon>Ascaridomorpha</taxon>
        <taxon>Ascaridoidea</taxon>
        <taxon>Toxocaridae</taxon>
        <taxon>Toxocara</taxon>
    </lineage>
</organism>